<feature type="domain" description="Csm6 HEPN" evidence="1">
    <location>
        <begin position="252"/>
        <end position="433"/>
    </location>
</feature>
<proteinExistence type="predicted"/>
<name>A0A9D1JKI9_9FIRM</name>
<evidence type="ECO:0000313" key="3">
    <source>
        <dbReference type="EMBL" id="HIS31429.1"/>
    </source>
</evidence>
<dbReference type="InterPro" id="IPR053941">
    <property type="entry name" value="Csm6_HEPN"/>
</dbReference>
<dbReference type="InterPro" id="IPR053955">
    <property type="entry name" value="Csm6_CARF"/>
</dbReference>
<accession>A0A9D1JKI9</accession>
<evidence type="ECO:0000259" key="1">
    <source>
        <dbReference type="Pfam" id="PF09659"/>
    </source>
</evidence>
<reference evidence="3" key="1">
    <citation type="submission" date="2020-10" db="EMBL/GenBank/DDBJ databases">
        <authorList>
            <person name="Gilroy R."/>
        </authorList>
    </citation>
    <scope>NUCLEOTIDE SEQUENCE</scope>
    <source>
        <strain evidence="3">CHK190-19873</strain>
    </source>
</reference>
<feature type="domain" description="Csm6 CARF" evidence="2">
    <location>
        <begin position="70"/>
        <end position="177"/>
    </location>
</feature>
<gene>
    <name evidence="3" type="ORF">IAB44_07775</name>
</gene>
<protein>
    <submittedName>
        <fullName evidence="3">CRISPR-associated protein Csm6</fullName>
    </submittedName>
</protein>
<comment type="caution">
    <text evidence="3">The sequence shown here is derived from an EMBL/GenBank/DDBJ whole genome shotgun (WGS) entry which is preliminary data.</text>
</comment>
<dbReference type="NCBIfam" id="TIGR02672">
    <property type="entry name" value="cas_csm6"/>
    <property type="match status" value="1"/>
</dbReference>
<dbReference type="AlphaFoldDB" id="A0A9D1JKI9"/>
<reference evidence="3" key="2">
    <citation type="journal article" date="2021" name="PeerJ">
        <title>Extensive microbial diversity within the chicken gut microbiome revealed by metagenomics and culture.</title>
        <authorList>
            <person name="Gilroy R."/>
            <person name="Ravi A."/>
            <person name="Getino M."/>
            <person name="Pursley I."/>
            <person name="Horton D.L."/>
            <person name="Alikhan N.F."/>
            <person name="Baker D."/>
            <person name="Gharbi K."/>
            <person name="Hall N."/>
            <person name="Watson M."/>
            <person name="Adriaenssens E.M."/>
            <person name="Foster-Nyarko E."/>
            <person name="Jarju S."/>
            <person name="Secka A."/>
            <person name="Antonio M."/>
            <person name="Oren A."/>
            <person name="Chaudhuri R.R."/>
            <person name="La Ragione R."/>
            <person name="Hildebrand F."/>
            <person name="Pallen M.J."/>
        </authorList>
    </citation>
    <scope>NUCLEOTIDE SEQUENCE</scope>
    <source>
        <strain evidence="3">CHK190-19873</strain>
    </source>
</reference>
<dbReference type="Pfam" id="PF09659">
    <property type="entry name" value="Cas_Csm6_HEPN"/>
    <property type="match status" value="1"/>
</dbReference>
<dbReference type="Pfam" id="PF22208">
    <property type="entry name" value="Cas_Csm6_CARF"/>
    <property type="match status" value="1"/>
</dbReference>
<dbReference type="InterPro" id="IPR013489">
    <property type="entry name" value="CRISPR-assoc_prot_Csm6"/>
</dbReference>
<sequence length="440" mass="51402">MGKLYLFSPVGNTDPIKYLYDGSMLHICRVYKPDVVYLYLSKEMWENHQKDNRYVRTLEFLGEKLGHSFEIRIIKREELVSVQRYDVFYKEFRQIIADIEKEMKPGDKLLLNMASGTPAMKSALVVLATLAEYRFTPIQVSTPKNKSNLELEERSDYDVVGNWELDEDNAPDFKNRCEEVECFNLITLLKIDMIKKHIQAYDYHAALEIAREIQDQIDPDAYRLLVAADARVNLDWDTIEKAAKKFEKLLFPVEDMEKRTVFEYALGLKLRIQRGEYADFIRAITPVVMDLLDGICFQHCGFQVNKYCEDGKPRKWSKEKLRGTDADKILQSGYGGNFRYDVVYSTHLDKIIQKKCRDEEIKKGVKDLTSVERQIRNLAAHEIVSITDKKIKKETGKSAGEIMRIIQMLCAKIQINENRENWNSYDMMNRQIIKKLEPGR</sequence>
<evidence type="ECO:0000313" key="4">
    <source>
        <dbReference type="Proteomes" id="UP000823935"/>
    </source>
</evidence>
<dbReference type="Proteomes" id="UP000823935">
    <property type="component" value="Unassembled WGS sequence"/>
</dbReference>
<organism evidence="3 4">
    <name type="scientific">Candidatus Limivivens intestinipullorum</name>
    <dbReference type="NCBI Taxonomy" id="2840858"/>
    <lineage>
        <taxon>Bacteria</taxon>
        <taxon>Bacillati</taxon>
        <taxon>Bacillota</taxon>
        <taxon>Clostridia</taxon>
        <taxon>Lachnospirales</taxon>
        <taxon>Lachnospiraceae</taxon>
        <taxon>Lachnospiraceae incertae sedis</taxon>
        <taxon>Candidatus Limivivens</taxon>
    </lineage>
</organism>
<evidence type="ECO:0000259" key="2">
    <source>
        <dbReference type="Pfam" id="PF22208"/>
    </source>
</evidence>
<dbReference type="EMBL" id="DVIQ01000040">
    <property type="protein sequence ID" value="HIS31429.1"/>
    <property type="molecule type" value="Genomic_DNA"/>
</dbReference>